<organism evidence="1 2">
    <name type="scientific">Niabella digestorum</name>
    <dbReference type="NCBI Taxonomy" id="3117701"/>
    <lineage>
        <taxon>Bacteria</taxon>
        <taxon>Pseudomonadati</taxon>
        <taxon>Bacteroidota</taxon>
        <taxon>Chitinophagia</taxon>
        <taxon>Chitinophagales</taxon>
        <taxon>Chitinophagaceae</taxon>
        <taxon>Niabella</taxon>
    </lineage>
</organism>
<dbReference type="EMBL" id="JAZGLY010000009">
    <property type="protein sequence ID" value="MEE6188207.1"/>
    <property type="molecule type" value="Genomic_DNA"/>
</dbReference>
<reference evidence="1 2" key="1">
    <citation type="submission" date="2024-01" db="EMBL/GenBank/DDBJ databases">
        <title>Niabella digestum sp. nov., isolated from waste digestion system.</title>
        <authorList>
            <person name="Zhang L."/>
        </authorList>
    </citation>
    <scope>NUCLEOTIDE SEQUENCE [LARGE SCALE GENOMIC DNA]</scope>
    <source>
        <strain evidence="1 2">A18</strain>
    </source>
</reference>
<keyword evidence="1" id="KW-0378">Hydrolase</keyword>
<gene>
    <name evidence="1" type="ORF">V2H41_13080</name>
</gene>
<name>A0ABU7RKD1_9BACT</name>
<dbReference type="InterPro" id="IPR000150">
    <property type="entry name" value="Cof"/>
</dbReference>
<dbReference type="InterPro" id="IPR036412">
    <property type="entry name" value="HAD-like_sf"/>
</dbReference>
<dbReference type="InterPro" id="IPR006379">
    <property type="entry name" value="HAD-SF_hydro_IIB"/>
</dbReference>
<dbReference type="Proteomes" id="UP001357452">
    <property type="component" value="Unassembled WGS sequence"/>
</dbReference>
<dbReference type="PANTHER" id="PTHR10000">
    <property type="entry name" value="PHOSPHOSERINE PHOSPHATASE"/>
    <property type="match status" value="1"/>
</dbReference>
<accession>A0ABU7RKD1</accession>
<protein>
    <submittedName>
        <fullName evidence="1">HAD family hydrolase</fullName>
        <ecNumber evidence="1">3.1.3.-</ecNumber>
    </submittedName>
</protein>
<dbReference type="SFLD" id="SFLDG01140">
    <property type="entry name" value="C2.B:_Phosphomannomutase_and_P"/>
    <property type="match status" value="1"/>
</dbReference>
<dbReference type="EC" id="3.1.3.-" evidence="1"/>
<dbReference type="InterPro" id="IPR023214">
    <property type="entry name" value="HAD_sf"/>
</dbReference>
<dbReference type="NCBIfam" id="TIGR01484">
    <property type="entry name" value="HAD-SF-IIB"/>
    <property type="match status" value="1"/>
</dbReference>
<dbReference type="Gene3D" id="3.40.50.1000">
    <property type="entry name" value="HAD superfamily/HAD-like"/>
    <property type="match status" value="1"/>
</dbReference>
<comment type="caution">
    <text evidence="1">The sequence shown here is derived from an EMBL/GenBank/DDBJ whole genome shotgun (WGS) entry which is preliminary data.</text>
</comment>
<dbReference type="NCBIfam" id="TIGR00099">
    <property type="entry name" value="Cof-subfamily"/>
    <property type="match status" value="1"/>
</dbReference>
<evidence type="ECO:0000313" key="2">
    <source>
        <dbReference type="Proteomes" id="UP001357452"/>
    </source>
</evidence>
<dbReference type="SUPFAM" id="SSF56784">
    <property type="entry name" value="HAD-like"/>
    <property type="match status" value="1"/>
</dbReference>
<dbReference type="RefSeq" id="WP_330975613.1">
    <property type="nucleotide sequence ID" value="NZ_JAZGLY010000009.1"/>
</dbReference>
<dbReference type="Pfam" id="PF08282">
    <property type="entry name" value="Hydrolase_3"/>
    <property type="match status" value="1"/>
</dbReference>
<dbReference type="GO" id="GO:0016787">
    <property type="term" value="F:hydrolase activity"/>
    <property type="evidence" value="ECO:0007669"/>
    <property type="project" value="UniProtKB-KW"/>
</dbReference>
<evidence type="ECO:0000313" key="1">
    <source>
        <dbReference type="EMBL" id="MEE6188207.1"/>
    </source>
</evidence>
<proteinExistence type="predicted"/>
<sequence length="264" mass="30104">MIKLIAIDLDGSLLTDSKQLPPDFWTIADKLFEKNITLAIASGRPFHNIASIFQRIKDKIYFVCDNGSYVVHNNEELLTDPLDFASIKKFIDLSRPLQDVYPVLCSKHLAYIEDQNQDFADQALQYYQEFKVVEDLTKVEDVILKISLCDLKGSETNSYPFYKQFEKDYKIAIAGHIWLDITSPTASKGNAIKAIQKKLNILPEETLVFGDYLNDLDMIKEAGFGYAMKNAHPKILEAAKYTTELDNNHYGVIHTIKQLLNIES</sequence>
<dbReference type="SFLD" id="SFLDS00003">
    <property type="entry name" value="Haloacid_Dehalogenase"/>
    <property type="match status" value="1"/>
</dbReference>
<dbReference type="Gene3D" id="3.30.1240.10">
    <property type="match status" value="1"/>
</dbReference>
<keyword evidence="2" id="KW-1185">Reference proteome</keyword>
<dbReference type="PANTHER" id="PTHR10000:SF8">
    <property type="entry name" value="HAD SUPERFAMILY HYDROLASE-LIKE, TYPE 3"/>
    <property type="match status" value="1"/>
</dbReference>